<dbReference type="Gene3D" id="2.40.160.110">
    <property type="match status" value="1"/>
</dbReference>
<sequence length="381" mass="41327">MTMKFTGIILICCCAVIGLSIAGDDGGAPNLETLNLDTLSLESKTTTKTPNITTTTTTTKTPKTTTKTPNTTTTTKTPKTTNTTKTPNTTTTTKTPKTTNTTKTPNTTTTTPKTTTKTPNTTTTTPKTTTKTPNTTTTTPKTTTKTPNTTTTTTTPKTTNTTTTTKSTTTVPPAPTPPTTLRVGTYNVTNVTNNKDHVCVLAQMAVQIRLLGPKNNGTFIVQPNKTTAIGWCHNTMANLTLVFTEGFITFVYNKNVAKNRVYVSSLRFSLTYAFNKGVKQSFTGSNQSTQLFAAGIGHCYSCKDDSLYLGHNLYLDVSQDKMQAFNLTKNRFGYSESCPADTKSYRVAVAVCVTLLILVVVVVVVYYIWHRRKNADGYQPL</sequence>
<keyword evidence="2 8" id="KW-0812">Transmembrane</keyword>
<dbReference type="GO" id="GO:0005886">
    <property type="term" value="C:plasma membrane"/>
    <property type="evidence" value="ECO:0007669"/>
    <property type="project" value="TreeGrafter"/>
</dbReference>
<feature type="domain" description="Lysosome-associated membrane glycoprotein 2-like luminal" evidence="12">
    <location>
        <begin position="183"/>
        <end position="327"/>
    </location>
</feature>
<evidence type="ECO:0000256" key="11">
    <source>
        <dbReference type="SAM" id="SignalP"/>
    </source>
</evidence>
<evidence type="ECO:0000256" key="9">
    <source>
        <dbReference type="SAM" id="MobiDB-lite"/>
    </source>
</evidence>
<dbReference type="AlphaFoldDB" id="A0A8C5DH82"/>
<feature type="compositionally biased region" description="Low complexity" evidence="9">
    <location>
        <begin position="47"/>
        <end position="171"/>
    </location>
</feature>
<evidence type="ECO:0000256" key="3">
    <source>
        <dbReference type="ARBA" id="ARBA00022729"/>
    </source>
</evidence>
<dbReference type="OrthoDB" id="9428839at2759"/>
<evidence type="ECO:0000259" key="12">
    <source>
        <dbReference type="Pfam" id="PF01299"/>
    </source>
</evidence>
<feature type="chain" id="PRO_5044680707" evidence="11">
    <location>
        <begin position="23"/>
        <end position="381"/>
    </location>
</feature>
<dbReference type="PROSITE" id="PS51407">
    <property type="entry name" value="LAMP_3"/>
    <property type="match status" value="1"/>
</dbReference>
<name>A0A8C5DH82_GOUWI</name>
<reference evidence="13" key="1">
    <citation type="submission" date="2025-05" db="UniProtKB">
        <authorList>
            <consortium name="Ensembl"/>
        </authorList>
    </citation>
    <scope>IDENTIFICATION</scope>
</reference>
<dbReference type="InterPro" id="IPR002000">
    <property type="entry name" value="Lysosome-assoc_membr_glycop"/>
</dbReference>
<evidence type="ECO:0000256" key="6">
    <source>
        <dbReference type="ARBA" id="ARBA00023136"/>
    </source>
</evidence>
<organism evidence="13 14">
    <name type="scientific">Gouania willdenowi</name>
    <name type="common">Blunt-snouted clingfish</name>
    <name type="synonym">Lepadogaster willdenowi</name>
    <dbReference type="NCBI Taxonomy" id="441366"/>
    <lineage>
        <taxon>Eukaryota</taxon>
        <taxon>Metazoa</taxon>
        <taxon>Chordata</taxon>
        <taxon>Craniata</taxon>
        <taxon>Vertebrata</taxon>
        <taxon>Euteleostomi</taxon>
        <taxon>Actinopterygii</taxon>
        <taxon>Neopterygii</taxon>
        <taxon>Teleostei</taxon>
        <taxon>Neoteleostei</taxon>
        <taxon>Acanthomorphata</taxon>
        <taxon>Ovalentaria</taxon>
        <taxon>Blenniimorphae</taxon>
        <taxon>Blenniiformes</taxon>
        <taxon>Gobiesocoidei</taxon>
        <taxon>Gobiesocidae</taxon>
        <taxon>Gobiesocinae</taxon>
        <taxon>Gouania</taxon>
    </lineage>
</organism>
<evidence type="ECO:0000256" key="7">
    <source>
        <dbReference type="ARBA" id="ARBA00023180"/>
    </source>
</evidence>
<dbReference type="GO" id="GO:0005765">
    <property type="term" value="C:lysosomal membrane"/>
    <property type="evidence" value="ECO:0007669"/>
    <property type="project" value="UniProtKB-SubCell"/>
</dbReference>
<evidence type="ECO:0000256" key="4">
    <source>
        <dbReference type="ARBA" id="ARBA00022753"/>
    </source>
</evidence>
<proteinExistence type="inferred from homology"/>
<dbReference type="Ensembl" id="ENSGWIT00000006558.1">
    <property type="protein sequence ID" value="ENSGWIP00000005944.1"/>
    <property type="gene ID" value="ENSGWIG00000003469.1"/>
</dbReference>
<protein>
    <submittedName>
        <fullName evidence="13">Cell wall integrity and stress response component 4-like</fullName>
    </submittedName>
</protein>
<comment type="similarity">
    <text evidence="8">Belongs to the LAMP family.</text>
</comment>
<evidence type="ECO:0000256" key="1">
    <source>
        <dbReference type="ARBA" id="ARBA00004530"/>
    </source>
</evidence>
<dbReference type="RefSeq" id="XP_028297631.1">
    <property type="nucleotide sequence ID" value="XM_028441830.1"/>
</dbReference>
<feature type="transmembrane region" description="Helical" evidence="10">
    <location>
        <begin position="347"/>
        <end position="369"/>
    </location>
</feature>
<evidence type="ECO:0000256" key="8">
    <source>
        <dbReference type="PROSITE-ProRule" id="PRU00740"/>
    </source>
</evidence>
<feature type="signal peptide" evidence="11">
    <location>
        <begin position="1"/>
        <end position="22"/>
    </location>
</feature>
<dbReference type="Pfam" id="PF01299">
    <property type="entry name" value="Lamp2-like_luminal"/>
    <property type="match status" value="1"/>
</dbReference>
<keyword evidence="8" id="KW-0458">Lysosome</keyword>
<evidence type="ECO:0000313" key="14">
    <source>
        <dbReference type="Proteomes" id="UP000694680"/>
    </source>
</evidence>
<keyword evidence="6 8" id="KW-0472">Membrane</keyword>
<dbReference type="InterPro" id="IPR048528">
    <property type="entry name" value="Lamp2-like_luminal"/>
</dbReference>
<evidence type="ECO:0000256" key="5">
    <source>
        <dbReference type="ARBA" id="ARBA00022989"/>
    </source>
</evidence>
<keyword evidence="3 11" id="KW-0732">Signal</keyword>
<keyword evidence="5 10" id="KW-1133">Transmembrane helix</keyword>
<dbReference type="Proteomes" id="UP000694680">
    <property type="component" value="Unassembled WGS sequence"/>
</dbReference>
<dbReference type="PANTHER" id="PTHR11506:SF2">
    <property type="entry name" value="MACROSIALIN"/>
    <property type="match status" value="1"/>
</dbReference>
<keyword evidence="7" id="KW-0325">Glycoprotein</keyword>
<dbReference type="PRINTS" id="PR01217">
    <property type="entry name" value="PRICHEXTENSN"/>
</dbReference>
<keyword evidence="14" id="KW-1185">Reference proteome</keyword>
<feature type="region of interest" description="Disordered" evidence="9">
    <location>
        <begin position="47"/>
        <end position="183"/>
    </location>
</feature>
<comment type="subcellular location">
    <subcellularLocation>
        <location evidence="1">Endosome membrane</location>
        <topology evidence="1">Single-pass type I membrane protein</topology>
    </subcellularLocation>
    <subcellularLocation>
        <location evidence="8">Lysosome membrane</location>
        <topology evidence="8">Single-pass type I membrane protein</topology>
    </subcellularLocation>
</comment>
<dbReference type="PANTHER" id="PTHR11506">
    <property type="entry name" value="LYSOSOME-ASSOCIATED MEMBRANE GLYCOPROTEIN"/>
    <property type="match status" value="1"/>
</dbReference>
<gene>
    <name evidence="13" type="primary">LOC114459643</name>
</gene>
<dbReference type="GO" id="GO:0031902">
    <property type="term" value="C:late endosome membrane"/>
    <property type="evidence" value="ECO:0007669"/>
    <property type="project" value="TreeGrafter"/>
</dbReference>
<dbReference type="Ensembl" id="ENSGWIT00000006556.1">
    <property type="protein sequence ID" value="ENSGWIP00000005942.1"/>
    <property type="gene ID" value="ENSGWIG00000003469.1"/>
</dbReference>
<comment type="caution">
    <text evidence="8">Lacks conserved residue(s) required for the propagation of feature annotation.</text>
</comment>
<evidence type="ECO:0000256" key="10">
    <source>
        <dbReference type="SAM" id="Phobius"/>
    </source>
</evidence>
<evidence type="ECO:0000256" key="2">
    <source>
        <dbReference type="ARBA" id="ARBA00022692"/>
    </source>
</evidence>
<evidence type="ECO:0000313" key="13">
    <source>
        <dbReference type="Ensembl" id="ENSGWIP00000005944.1"/>
    </source>
</evidence>
<dbReference type="GeneID" id="114459643"/>
<dbReference type="GO" id="GO:0072594">
    <property type="term" value="P:establishment of protein localization to organelle"/>
    <property type="evidence" value="ECO:0007669"/>
    <property type="project" value="TreeGrafter"/>
</dbReference>
<keyword evidence="4" id="KW-0967">Endosome</keyword>
<accession>A0A8C5DH82</accession>